<dbReference type="Pfam" id="PF01521">
    <property type="entry name" value="Fe-S_biosyn"/>
    <property type="match status" value="1"/>
</dbReference>
<organism evidence="2 3">
    <name type="scientific">Agrilactobacillus yilanensis</name>
    <dbReference type="NCBI Taxonomy" id="2485997"/>
    <lineage>
        <taxon>Bacteria</taxon>
        <taxon>Bacillati</taxon>
        <taxon>Bacillota</taxon>
        <taxon>Bacilli</taxon>
        <taxon>Lactobacillales</taxon>
        <taxon>Lactobacillaceae</taxon>
        <taxon>Agrilactobacillus</taxon>
    </lineage>
</organism>
<evidence type="ECO:0000313" key="2">
    <source>
        <dbReference type="EMBL" id="MFD1670661.1"/>
    </source>
</evidence>
<dbReference type="EMBL" id="JBHTOP010000002">
    <property type="protein sequence ID" value="MFD1670661.1"/>
    <property type="molecule type" value="Genomic_DNA"/>
</dbReference>
<evidence type="ECO:0000259" key="1">
    <source>
        <dbReference type="Pfam" id="PF01521"/>
    </source>
</evidence>
<sequence>MSKIIITAAMLQQLTDKQLQDKHLLLITEDAGGRYSQSGGACSIGSNFALIELAQPDPEYNVPLANDAGIDLKTSDYDLTFLGPGLKLDYLNYQIVLRDDSGLLDSAVMVAKGADIVAKFKAGFNGPSKPC</sequence>
<dbReference type="InterPro" id="IPR000361">
    <property type="entry name" value="ATAP_core_dom"/>
</dbReference>
<keyword evidence="3" id="KW-1185">Reference proteome</keyword>
<accession>A0ABW4J2R3</accession>
<dbReference type="RefSeq" id="WP_125712446.1">
    <property type="nucleotide sequence ID" value="NZ_JBHTOP010000002.1"/>
</dbReference>
<feature type="domain" description="Core" evidence="1">
    <location>
        <begin position="3"/>
        <end position="110"/>
    </location>
</feature>
<dbReference type="SUPFAM" id="SSF89360">
    <property type="entry name" value="HesB-like domain"/>
    <property type="match status" value="1"/>
</dbReference>
<comment type="caution">
    <text evidence="2">The sequence shown here is derived from an EMBL/GenBank/DDBJ whole genome shotgun (WGS) entry which is preliminary data.</text>
</comment>
<evidence type="ECO:0000313" key="3">
    <source>
        <dbReference type="Proteomes" id="UP001597267"/>
    </source>
</evidence>
<proteinExistence type="predicted"/>
<protein>
    <submittedName>
        <fullName evidence="2">Iron-sulfur cluster biosynthesis family protein</fullName>
    </submittedName>
</protein>
<name>A0ABW4J2R3_9LACO</name>
<dbReference type="Proteomes" id="UP001597267">
    <property type="component" value="Unassembled WGS sequence"/>
</dbReference>
<dbReference type="Gene3D" id="2.60.300.12">
    <property type="entry name" value="HesB-like domain"/>
    <property type="match status" value="1"/>
</dbReference>
<dbReference type="InterPro" id="IPR035903">
    <property type="entry name" value="HesB-like_dom_sf"/>
</dbReference>
<gene>
    <name evidence="2" type="ORF">ACFQ5M_00980</name>
</gene>
<reference evidence="3" key="1">
    <citation type="journal article" date="2019" name="Int. J. Syst. Evol. Microbiol.">
        <title>The Global Catalogue of Microorganisms (GCM) 10K type strain sequencing project: providing services to taxonomists for standard genome sequencing and annotation.</title>
        <authorList>
            <consortium name="The Broad Institute Genomics Platform"/>
            <consortium name="The Broad Institute Genome Sequencing Center for Infectious Disease"/>
            <person name="Wu L."/>
            <person name="Ma J."/>
        </authorList>
    </citation>
    <scope>NUCLEOTIDE SEQUENCE [LARGE SCALE GENOMIC DNA]</scope>
    <source>
        <strain evidence="3">CCM 8896</strain>
    </source>
</reference>